<dbReference type="InterPro" id="IPR036148">
    <property type="entry name" value="MmgE/PrpD_sf"/>
</dbReference>
<dbReference type="Proteomes" id="UP000749320">
    <property type="component" value="Unassembled WGS sequence"/>
</dbReference>
<dbReference type="InterPro" id="IPR045336">
    <property type="entry name" value="MmgE_PrpD_N"/>
</dbReference>
<comment type="caution">
    <text evidence="3">The sequence shown here is derived from an EMBL/GenBank/DDBJ whole genome shotgun (WGS) entry which is preliminary data.</text>
</comment>
<dbReference type="Pfam" id="PF03972">
    <property type="entry name" value="MmgE_PrpD_N"/>
    <property type="match status" value="1"/>
</dbReference>
<feature type="domain" description="MmgE/PrpD N-terminal" evidence="2">
    <location>
        <begin position="16"/>
        <end position="250"/>
    </location>
</feature>
<dbReference type="PANTHER" id="PTHR16943">
    <property type="entry name" value="2-METHYLCITRATE DEHYDRATASE-RELATED"/>
    <property type="match status" value="1"/>
</dbReference>
<dbReference type="SUPFAM" id="SSF103378">
    <property type="entry name" value="2-methylcitrate dehydratase PrpD"/>
    <property type="match status" value="1"/>
</dbReference>
<organism evidence="3 4">
    <name type="scientific">Thomasclavelia spiroformis</name>
    <dbReference type="NCBI Taxonomy" id="29348"/>
    <lineage>
        <taxon>Bacteria</taxon>
        <taxon>Bacillati</taxon>
        <taxon>Bacillota</taxon>
        <taxon>Erysipelotrichia</taxon>
        <taxon>Erysipelotrichales</taxon>
        <taxon>Coprobacillaceae</taxon>
        <taxon>Thomasclavelia</taxon>
    </lineage>
</organism>
<evidence type="ECO:0000259" key="2">
    <source>
        <dbReference type="Pfam" id="PF03972"/>
    </source>
</evidence>
<accession>A0A921GFH7</accession>
<dbReference type="GO" id="GO:0016829">
    <property type="term" value="F:lyase activity"/>
    <property type="evidence" value="ECO:0007669"/>
    <property type="project" value="InterPro"/>
</dbReference>
<dbReference type="AlphaFoldDB" id="A0A921GFH7"/>
<sequence length="273" mass="29836">MRNDVNISEEYINSLEELSKKKIPDCVYVRTKQSLLDYIAVTCAGVRFQKTKLEKYFSTFEPEKGECSVIGINRRVALKEAVFLNGLNGHALDFDDGTNSGIIHLGSPIFSLILPLAEKYNISLEKVLWAAVIGYEASYTMAITIQPEHKALGYHATGTCGIIGAAIAASYMLDYTKEERFHSFAAACVASSGMLKVLDDGSELKPYNVAKSALLALTSIQIAKAGFKGHPNPLGGNRGFFKMMAGKEDIILKPVLLNGTYAVQKTYTKPYAS</sequence>
<gene>
    <name evidence="3" type="ORF">K8V91_11555</name>
</gene>
<comment type="similarity">
    <text evidence="1">Belongs to the PrpD family.</text>
</comment>
<dbReference type="Gene3D" id="1.10.4100.10">
    <property type="entry name" value="2-methylcitrate dehydratase PrpD"/>
    <property type="match status" value="1"/>
</dbReference>
<reference evidence="3" key="1">
    <citation type="journal article" date="2021" name="PeerJ">
        <title>Extensive microbial diversity within the chicken gut microbiome revealed by metagenomics and culture.</title>
        <authorList>
            <person name="Gilroy R."/>
            <person name="Ravi A."/>
            <person name="Getino M."/>
            <person name="Pursley I."/>
            <person name="Horton D.L."/>
            <person name="Alikhan N.F."/>
            <person name="Baker D."/>
            <person name="Gharbi K."/>
            <person name="Hall N."/>
            <person name="Watson M."/>
            <person name="Adriaenssens E.M."/>
            <person name="Foster-Nyarko E."/>
            <person name="Jarju S."/>
            <person name="Secka A."/>
            <person name="Antonio M."/>
            <person name="Oren A."/>
            <person name="Chaudhuri R.R."/>
            <person name="La Ragione R."/>
            <person name="Hildebrand F."/>
            <person name="Pallen M.J."/>
        </authorList>
    </citation>
    <scope>NUCLEOTIDE SEQUENCE</scope>
    <source>
        <strain evidence="3">CHK193-16274</strain>
    </source>
</reference>
<evidence type="ECO:0000313" key="4">
    <source>
        <dbReference type="Proteomes" id="UP000749320"/>
    </source>
</evidence>
<evidence type="ECO:0000256" key="1">
    <source>
        <dbReference type="ARBA" id="ARBA00006174"/>
    </source>
</evidence>
<dbReference type="InterPro" id="IPR042183">
    <property type="entry name" value="MmgE/PrpD_sf_1"/>
</dbReference>
<feature type="non-terminal residue" evidence="3">
    <location>
        <position position="273"/>
    </location>
</feature>
<reference evidence="3" key="2">
    <citation type="submission" date="2021-09" db="EMBL/GenBank/DDBJ databases">
        <authorList>
            <person name="Gilroy R."/>
        </authorList>
    </citation>
    <scope>NUCLEOTIDE SEQUENCE</scope>
    <source>
        <strain evidence="3">CHK193-16274</strain>
    </source>
</reference>
<name>A0A921GFH7_9FIRM</name>
<proteinExistence type="inferred from homology"/>
<protein>
    <submittedName>
        <fullName evidence="3">MmgE/PrpD family protein</fullName>
    </submittedName>
</protein>
<dbReference type="PANTHER" id="PTHR16943:SF8">
    <property type="entry name" value="2-METHYLCITRATE DEHYDRATASE"/>
    <property type="match status" value="1"/>
</dbReference>
<dbReference type="EMBL" id="DYWV01000393">
    <property type="protein sequence ID" value="HJF41549.1"/>
    <property type="molecule type" value="Genomic_DNA"/>
</dbReference>
<evidence type="ECO:0000313" key="3">
    <source>
        <dbReference type="EMBL" id="HJF41549.1"/>
    </source>
</evidence>
<dbReference type="InterPro" id="IPR005656">
    <property type="entry name" value="MmgE_PrpD"/>
</dbReference>